<keyword evidence="8" id="KW-1015">Disulfide bond</keyword>
<evidence type="ECO:0000259" key="11">
    <source>
        <dbReference type="SMART" id="SM00756"/>
    </source>
</evidence>
<reference evidence="12" key="1">
    <citation type="submission" date="2018-05" db="EMBL/GenBank/DDBJ databases">
        <authorList>
            <person name="Lanie J.A."/>
            <person name="Ng W.-L."/>
            <person name="Kazmierczak K.M."/>
            <person name="Andrzejewski T.M."/>
            <person name="Davidsen T.M."/>
            <person name="Wayne K.J."/>
            <person name="Tettelin H."/>
            <person name="Glass J.I."/>
            <person name="Rusch D."/>
            <person name="Podicherti R."/>
            <person name="Tsui H.-C.T."/>
            <person name="Winkler M.E."/>
        </authorList>
    </citation>
    <scope>NUCLEOTIDE SEQUENCE</scope>
</reference>
<gene>
    <name evidence="12" type="ORF">METZ01_LOCUS31461</name>
</gene>
<keyword evidence="5 10" id="KW-1133">Transmembrane helix</keyword>
<organism evidence="12">
    <name type="scientific">marine metagenome</name>
    <dbReference type="NCBI Taxonomy" id="408172"/>
    <lineage>
        <taxon>unclassified sequences</taxon>
        <taxon>metagenomes</taxon>
        <taxon>ecological metagenomes</taxon>
    </lineage>
</organism>
<dbReference type="Gene3D" id="1.20.1440.130">
    <property type="entry name" value="VKOR domain"/>
    <property type="match status" value="1"/>
</dbReference>
<dbReference type="InterPro" id="IPR038354">
    <property type="entry name" value="VKOR_sf"/>
</dbReference>
<evidence type="ECO:0000256" key="5">
    <source>
        <dbReference type="ARBA" id="ARBA00022989"/>
    </source>
</evidence>
<dbReference type="EMBL" id="UINC01001360">
    <property type="protein sequence ID" value="SUZ78607.1"/>
    <property type="molecule type" value="Genomic_DNA"/>
</dbReference>
<evidence type="ECO:0000256" key="7">
    <source>
        <dbReference type="ARBA" id="ARBA00023136"/>
    </source>
</evidence>
<protein>
    <recommendedName>
        <fullName evidence="11">Vitamin K epoxide reductase domain-containing protein</fullName>
    </recommendedName>
</protein>
<evidence type="ECO:0000256" key="10">
    <source>
        <dbReference type="SAM" id="Phobius"/>
    </source>
</evidence>
<name>A0A381QKQ9_9ZZZZ</name>
<comment type="subcellular location">
    <subcellularLocation>
        <location evidence="1">Membrane</location>
        <topology evidence="1">Multi-pass membrane protein</topology>
    </subcellularLocation>
</comment>
<dbReference type="SMART" id="SM00756">
    <property type="entry name" value="VKc"/>
    <property type="match status" value="1"/>
</dbReference>
<keyword evidence="4" id="KW-0874">Quinone</keyword>
<comment type="similarity">
    <text evidence="2">Belongs to the VKOR family.</text>
</comment>
<feature type="transmembrane region" description="Helical" evidence="10">
    <location>
        <begin position="123"/>
        <end position="145"/>
    </location>
</feature>
<proteinExistence type="inferred from homology"/>
<feature type="domain" description="Vitamin K epoxide reductase" evidence="11">
    <location>
        <begin position="13"/>
        <end position="148"/>
    </location>
</feature>
<keyword evidence="7 10" id="KW-0472">Membrane</keyword>
<keyword evidence="6" id="KW-0560">Oxidoreductase</keyword>
<dbReference type="AlphaFoldDB" id="A0A381QKQ9"/>
<evidence type="ECO:0000256" key="1">
    <source>
        <dbReference type="ARBA" id="ARBA00004141"/>
    </source>
</evidence>
<evidence type="ECO:0000256" key="3">
    <source>
        <dbReference type="ARBA" id="ARBA00022692"/>
    </source>
</evidence>
<keyword evidence="9" id="KW-0676">Redox-active center</keyword>
<evidence type="ECO:0000256" key="6">
    <source>
        <dbReference type="ARBA" id="ARBA00023002"/>
    </source>
</evidence>
<evidence type="ECO:0000313" key="12">
    <source>
        <dbReference type="EMBL" id="SUZ78607.1"/>
    </source>
</evidence>
<dbReference type="PANTHER" id="PTHR34573">
    <property type="entry name" value="VKC DOMAIN-CONTAINING PROTEIN"/>
    <property type="match status" value="1"/>
</dbReference>
<evidence type="ECO:0000256" key="2">
    <source>
        <dbReference type="ARBA" id="ARBA00006214"/>
    </source>
</evidence>
<dbReference type="GO" id="GO:0048038">
    <property type="term" value="F:quinone binding"/>
    <property type="evidence" value="ECO:0007669"/>
    <property type="project" value="UniProtKB-KW"/>
</dbReference>
<feature type="transmembrane region" description="Helical" evidence="10">
    <location>
        <begin position="66"/>
        <end position="85"/>
    </location>
</feature>
<sequence length="156" mass="16418">VSEDATGLHASPPPLNRMVIAVLAMVGLFVALYLMAHNVGLTGPIVCGVGDCGTVQSSVYAKVGPIPVSAIGVAGYLILLCLAYLGVQPVHRESPFIAAFLFGGSLGGVTFSAYLTYLEAFVIEAWCQYCVISAIVMLLIFLAALPEVPRFLRRAS</sequence>
<feature type="transmembrane region" description="Helical" evidence="10">
    <location>
        <begin position="18"/>
        <end position="36"/>
    </location>
</feature>
<accession>A0A381QKQ9</accession>
<evidence type="ECO:0000256" key="9">
    <source>
        <dbReference type="ARBA" id="ARBA00023284"/>
    </source>
</evidence>
<keyword evidence="3 10" id="KW-0812">Transmembrane</keyword>
<dbReference type="Pfam" id="PF07884">
    <property type="entry name" value="VKOR"/>
    <property type="match status" value="1"/>
</dbReference>
<feature type="transmembrane region" description="Helical" evidence="10">
    <location>
        <begin position="97"/>
        <end position="117"/>
    </location>
</feature>
<dbReference type="GO" id="GO:0016491">
    <property type="term" value="F:oxidoreductase activity"/>
    <property type="evidence" value="ECO:0007669"/>
    <property type="project" value="UniProtKB-KW"/>
</dbReference>
<evidence type="ECO:0000256" key="8">
    <source>
        <dbReference type="ARBA" id="ARBA00023157"/>
    </source>
</evidence>
<dbReference type="InterPro" id="IPR044698">
    <property type="entry name" value="VKOR/LTO1"/>
</dbReference>
<feature type="non-terminal residue" evidence="12">
    <location>
        <position position="1"/>
    </location>
</feature>
<dbReference type="GO" id="GO:0016020">
    <property type="term" value="C:membrane"/>
    <property type="evidence" value="ECO:0007669"/>
    <property type="project" value="UniProtKB-SubCell"/>
</dbReference>
<dbReference type="InterPro" id="IPR012932">
    <property type="entry name" value="VKOR"/>
</dbReference>
<dbReference type="CDD" id="cd12916">
    <property type="entry name" value="VKOR_1"/>
    <property type="match status" value="1"/>
</dbReference>
<evidence type="ECO:0000256" key="4">
    <source>
        <dbReference type="ARBA" id="ARBA00022719"/>
    </source>
</evidence>
<dbReference type="PANTHER" id="PTHR34573:SF1">
    <property type="entry name" value="VITAMIN K EPOXIDE REDUCTASE DOMAIN-CONTAINING PROTEIN"/>
    <property type="match status" value="1"/>
</dbReference>